<protein>
    <submittedName>
        <fullName evidence="3">Uncharacterized protein</fullName>
    </submittedName>
</protein>
<keyword evidence="4" id="KW-1185">Reference proteome</keyword>
<dbReference type="EMBL" id="JBHUDY010000001">
    <property type="protein sequence ID" value="MFD1610996.1"/>
    <property type="molecule type" value="Genomic_DNA"/>
</dbReference>
<evidence type="ECO:0000256" key="1">
    <source>
        <dbReference type="SAM" id="MobiDB-lite"/>
    </source>
</evidence>
<evidence type="ECO:0000313" key="4">
    <source>
        <dbReference type="Proteomes" id="UP001597115"/>
    </source>
</evidence>
<organism evidence="3 4">
    <name type="scientific">Sphingomonas tabacisoli</name>
    <dbReference type="NCBI Taxonomy" id="2249466"/>
    <lineage>
        <taxon>Bacteria</taxon>
        <taxon>Pseudomonadati</taxon>
        <taxon>Pseudomonadota</taxon>
        <taxon>Alphaproteobacteria</taxon>
        <taxon>Sphingomonadales</taxon>
        <taxon>Sphingomonadaceae</taxon>
        <taxon>Sphingomonas</taxon>
    </lineage>
</organism>
<dbReference type="Proteomes" id="UP001597115">
    <property type="component" value="Unassembled WGS sequence"/>
</dbReference>
<feature type="chain" id="PRO_5047344478" evidence="2">
    <location>
        <begin position="24"/>
        <end position="107"/>
    </location>
</feature>
<reference evidence="4" key="1">
    <citation type="journal article" date="2019" name="Int. J. Syst. Evol. Microbiol.">
        <title>The Global Catalogue of Microorganisms (GCM) 10K type strain sequencing project: providing services to taxonomists for standard genome sequencing and annotation.</title>
        <authorList>
            <consortium name="The Broad Institute Genomics Platform"/>
            <consortium name="The Broad Institute Genome Sequencing Center for Infectious Disease"/>
            <person name="Wu L."/>
            <person name="Ma J."/>
        </authorList>
    </citation>
    <scope>NUCLEOTIDE SEQUENCE [LARGE SCALE GENOMIC DNA]</scope>
    <source>
        <strain evidence="4">CGMCC 1.16275</strain>
    </source>
</reference>
<comment type="caution">
    <text evidence="3">The sequence shown here is derived from an EMBL/GenBank/DDBJ whole genome shotgun (WGS) entry which is preliminary data.</text>
</comment>
<name>A0ABW4I0N4_9SPHN</name>
<dbReference type="RefSeq" id="WP_380887202.1">
    <property type="nucleotide sequence ID" value="NZ_JBHUDY010000001.1"/>
</dbReference>
<evidence type="ECO:0000313" key="3">
    <source>
        <dbReference type="EMBL" id="MFD1610996.1"/>
    </source>
</evidence>
<feature type="signal peptide" evidence="2">
    <location>
        <begin position="1"/>
        <end position="23"/>
    </location>
</feature>
<feature type="region of interest" description="Disordered" evidence="1">
    <location>
        <begin position="18"/>
        <end position="67"/>
    </location>
</feature>
<accession>A0ABW4I0N4</accession>
<feature type="compositionally biased region" description="Basic and acidic residues" evidence="1">
    <location>
        <begin position="30"/>
        <end position="67"/>
    </location>
</feature>
<gene>
    <name evidence="3" type="ORF">ACFSCW_04185</name>
</gene>
<sequence>MKSLVLAALMGLSIAGAGSAASAQPPQNGYHEDVRQGGGMRRDESIRRDNRDDRNWRDDRRDDRNWRDDRGMRRHVGWNNDRRHYGWRNHRRCTWVWRHHQRVRRCW</sequence>
<evidence type="ECO:0000256" key="2">
    <source>
        <dbReference type="SAM" id="SignalP"/>
    </source>
</evidence>
<keyword evidence="2" id="KW-0732">Signal</keyword>
<proteinExistence type="predicted"/>